<dbReference type="Pfam" id="PF10604">
    <property type="entry name" value="Polyketide_cyc2"/>
    <property type="match status" value="1"/>
</dbReference>
<dbReference type="CDD" id="cd07812">
    <property type="entry name" value="SRPBCC"/>
    <property type="match status" value="1"/>
</dbReference>
<proteinExistence type="predicted"/>
<dbReference type="AlphaFoldDB" id="A0A840NEF2"/>
<protein>
    <submittedName>
        <fullName evidence="1">Uncharacterized protein YndB with AHSA1/START domain</fullName>
    </submittedName>
</protein>
<accession>A0A840NEF2</accession>
<dbReference type="EMBL" id="JACHIV010000001">
    <property type="protein sequence ID" value="MBB5067592.1"/>
    <property type="molecule type" value="Genomic_DNA"/>
</dbReference>
<dbReference type="Proteomes" id="UP000580474">
    <property type="component" value="Unassembled WGS sequence"/>
</dbReference>
<sequence>MTGTELDEVSLRIEATPEQVWDLLSDITRMPEWSPNLARCTWRGRVREPVAGARFIGFNKPGIPTPNVVERAERGREFTFRTTLHNTVWRYLLTEDGTGTLVTEQRDTSRTKHGMLAPLYKLVGGREKFAENFRTGMEQTLHRLKTAAES</sequence>
<dbReference type="InterPro" id="IPR023393">
    <property type="entry name" value="START-like_dom_sf"/>
</dbReference>
<dbReference type="InterPro" id="IPR019587">
    <property type="entry name" value="Polyketide_cyclase/dehydratase"/>
</dbReference>
<comment type="caution">
    <text evidence="1">The sequence shown here is derived from an EMBL/GenBank/DDBJ whole genome shotgun (WGS) entry which is preliminary data.</text>
</comment>
<dbReference type="SUPFAM" id="SSF55961">
    <property type="entry name" value="Bet v1-like"/>
    <property type="match status" value="1"/>
</dbReference>
<dbReference type="Gene3D" id="3.30.530.20">
    <property type="match status" value="1"/>
</dbReference>
<evidence type="ECO:0000313" key="1">
    <source>
        <dbReference type="EMBL" id="MBB5067592.1"/>
    </source>
</evidence>
<evidence type="ECO:0000313" key="2">
    <source>
        <dbReference type="Proteomes" id="UP000580474"/>
    </source>
</evidence>
<dbReference type="RefSeq" id="WP_184477220.1">
    <property type="nucleotide sequence ID" value="NZ_JACHIV010000001.1"/>
</dbReference>
<name>A0A840NEF2_9PSEU</name>
<organism evidence="1 2">
    <name type="scientific">Saccharopolyspora gloriosae</name>
    <dbReference type="NCBI Taxonomy" id="455344"/>
    <lineage>
        <taxon>Bacteria</taxon>
        <taxon>Bacillati</taxon>
        <taxon>Actinomycetota</taxon>
        <taxon>Actinomycetes</taxon>
        <taxon>Pseudonocardiales</taxon>
        <taxon>Pseudonocardiaceae</taxon>
        <taxon>Saccharopolyspora</taxon>
    </lineage>
</organism>
<gene>
    <name evidence="1" type="ORF">BJ969_000680</name>
</gene>
<reference evidence="1 2" key="1">
    <citation type="submission" date="2020-08" db="EMBL/GenBank/DDBJ databases">
        <title>Sequencing the genomes of 1000 actinobacteria strains.</title>
        <authorList>
            <person name="Klenk H.-P."/>
        </authorList>
    </citation>
    <scope>NUCLEOTIDE SEQUENCE [LARGE SCALE GENOMIC DNA]</scope>
    <source>
        <strain evidence="1 2">DSM 45582</strain>
    </source>
</reference>
<keyword evidence="2" id="KW-1185">Reference proteome</keyword>